<evidence type="ECO:0000256" key="3">
    <source>
        <dbReference type="ARBA" id="ARBA00022741"/>
    </source>
</evidence>
<dbReference type="AlphaFoldDB" id="A0A7W8UAI5"/>
<dbReference type="PANTHER" id="PTHR43335:SF4">
    <property type="entry name" value="ABC TRANSPORTER, ATP-BINDING PROTEIN"/>
    <property type="match status" value="1"/>
</dbReference>
<organism evidence="6 7">
    <name type="scientific">Rhizobium giardinii</name>
    <dbReference type="NCBI Taxonomy" id="56731"/>
    <lineage>
        <taxon>Bacteria</taxon>
        <taxon>Pseudomonadati</taxon>
        <taxon>Pseudomonadota</taxon>
        <taxon>Alphaproteobacteria</taxon>
        <taxon>Hyphomicrobiales</taxon>
        <taxon>Rhizobiaceae</taxon>
        <taxon>Rhizobium/Agrobacterium group</taxon>
        <taxon>Rhizobium</taxon>
    </lineage>
</organism>
<feature type="domain" description="ABC transporter" evidence="5">
    <location>
        <begin position="6"/>
        <end position="234"/>
    </location>
</feature>
<evidence type="ECO:0000256" key="2">
    <source>
        <dbReference type="ARBA" id="ARBA00022448"/>
    </source>
</evidence>
<reference evidence="6 7" key="1">
    <citation type="submission" date="2020-08" db="EMBL/GenBank/DDBJ databases">
        <title>Genomic Encyclopedia of Type Strains, Phase IV (KMG-V): Genome sequencing to study the core and pangenomes of soil and plant-associated prokaryotes.</title>
        <authorList>
            <person name="Whitman W."/>
        </authorList>
    </citation>
    <scope>NUCLEOTIDE SEQUENCE [LARGE SCALE GENOMIC DNA]</scope>
    <source>
        <strain evidence="6 7">SEMIA 4084</strain>
    </source>
</reference>
<accession>A0A7W8UAI5</accession>
<comment type="similarity">
    <text evidence="1">Belongs to the ABC transporter superfamily.</text>
</comment>
<dbReference type="RefSeq" id="WP_018325480.1">
    <property type="nucleotide sequence ID" value="NZ_JACHBK010000005.1"/>
</dbReference>
<keyword evidence="7" id="KW-1185">Reference proteome</keyword>
<evidence type="ECO:0000313" key="6">
    <source>
        <dbReference type="EMBL" id="MBB5535753.1"/>
    </source>
</evidence>
<evidence type="ECO:0000256" key="4">
    <source>
        <dbReference type="ARBA" id="ARBA00022840"/>
    </source>
</evidence>
<dbReference type="InterPro" id="IPR003593">
    <property type="entry name" value="AAA+_ATPase"/>
</dbReference>
<protein>
    <submittedName>
        <fullName evidence="6">ABC-2 type transport system ATP-binding protein</fullName>
    </submittedName>
</protein>
<dbReference type="SUPFAM" id="SSF52540">
    <property type="entry name" value="P-loop containing nucleoside triphosphate hydrolases"/>
    <property type="match status" value="1"/>
</dbReference>
<name>A0A7W8UAI5_9HYPH</name>
<dbReference type="GO" id="GO:0005524">
    <property type="term" value="F:ATP binding"/>
    <property type="evidence" value="ECO:0007669"/>
    <property type="project" value="UniProtKB-KW"/>
</dbReference>
<gene>
    <name evidence="6" type="ORF">GGD55_002457</name>
</gene>
<dbReference type="Pfam" id="PF00005">
    <property type="entry name" value="ABC_tran"/>
    <property type="match status" value="1"/>
</dbReference>
<dbReference type="Gene3D" id="3.40.50.300">
    <property type="entry name" value="P-loop containing nucleotide triphosphate hydrolases"/>
    <property type="match status" value="1"/>
</dbReference>
<evidence type="ECO:0000313" key="7">
    <source>
        <dbReference type="Proteomes" id="UP000585507"/>
    </source>
</evidence>
<dbReference type="SMART" id="SM00382">
    <property type="entry name" value="AAA"/>
    <property type="match status" value="1"/>
</dbReference>
<proteinExistence type="inferred from homology"/>
<evidence type="ECO:0000256" key="1">
    <source>
        <dbReference type="ARBA" id="ARBA00005417"/>
    </source>
</evidence>
<keyword evidence="3" id="KW-0547">Nucleotide-binding</keyword>
<comment type="caution">
    <text evidence="6">The sequence shown here is derived from an EMBL/GenBank/DDBJ whole genome shotgun (WGS) entry which is preliminary data.</text>
</comment>
<dbReference type="GO" id="GO:0016887">
    <property type="term" value="F:ATP hydrolysis activity"/>
    <property type="evidence" value="ECO:0007669"/>
    <property type="project" value="InterPro"/>
</dbReference>
<keyword evidence="2" id="KW-0813">Transport</keyword>
<dbReference type="PANTHER" id="PTHR43335">
    <property type="entry name" value="ABC TRANSPORTER, ATP-BINDING PROTEIN"/>
    <property type="match status" value="1"/>
</dbReference>
<dbReference type="InterPro" id="IPR027417">
    <property type="entry name" value="P-loop_NTPase"/>
</dbReference>
<dbReference type="PROSITE" id="PS50893">
    <property type="entry name" value="ABC_TRANSPORTER_2"/>
    <property type="match status" value="1"/>
</dbReference>
<dbReference type="Proteomes" id="UP000585507">
    <property type="component" value="Unassembled WGS sequence"/>
</dbReference>
<dbReference type="EMBL" id="JACHBK010000005">
    <property type="protein sequence ID" value="MBB5535753.1"/>
    <property type="molecule type" value="Genomic_DNA"/>
</dbReference>
<evidence type="ECO:0000259" key="5">
    <source>
        <dbReference type="PROSITE" id="PS50893"/>
    </source>
</evidence>
<keyword evidence="4 6" id="KW-0067">ATP-binding</keyword>
<dbReference type="InterPro" id="IPR003439">
    <property type="entry name" value="ABC_transporter-like_ATP-bd"/>
</dbReference>
<sequence>MAIHALAVYALSKTFGAKRAVEDATFAVTRGEIAGFLGPNGAGKTTVMNMIVGLTEPDAGEIELLGVRRGNRRRELRMLVGYLQEKPRIYPEMTARGYLRFFADLYGIVDSGSRVGEVIERVGLASAADRRLGNFSRGMQQRACLARVMLHRPELLILDEPTLGLDPNGIADMRAIFREMKAEGVTLLFSSHQLAEMERVCDSVVFMRRGRVLAAGRPAELLPPGVSTGSLAVELYEPAAHCLEHIAGLPEVEHVRQTAPHRVELVLGGRTACGRDARAQAARLFLRAGYTVLAIDAAAPSLEDVFISLTRPENPVRQEPAGLVH</sequence>